<dbReference type="Proteomes" id="UP000005065">
    <property type="component" value="Unassembled WGS sequence"/>
</dbReference>
<sequence>MPQCHLASSSTLHLTHLTAMPQHCCIASNRQKSWDLPAVLVAIPLNNRFAA</sequence>
<reference evidence="1 2" key="1">
    <citation type="journal article" date="2011" name="BMC Genomics">
        <title>Genome sequencing reveals diversification of virulence factor content and possible host adaptation in distinct subpopulations of Salmonella enterica.</title>
        <authorList>
            <person name="den Bakker H.C."/>
            <person name="Moreno Switt A.I."/>
            <person name="Govoni G."/>
            <person name="Cummings C.A."/>
            <person name="Ranieri M.L."/>
            <person name="Degoricija L."/>
            <person name="Hoelzer K."/>
            <person name="Rodriguez-Rivera L.D."/>
            <person name="Brown S."/>
            <person name="Bolchacova E."/>
            <person name="Furtado M.R."/>
            <person name="Wiedmann M."/>
        </authorList>
    </citation>
    <scope>NUCLEOTIDE SEQUENCE [LARGE SCALE GENOMIC DNA]</scope>
    <source>
        <strain evidence="1 2">A4-543</strain>
    </source>
</reference>
<evidence type="ECO:0000313" key="1">
    <source>
        <dbReference type="EMBL" id="EHC82728.1"/>
    </source>
</evidence>
<dbReference type="AlphaFoldDB" id="G5R5E8"/>
<proteinExistence type="predicted"/>
<dbReference type="EMBL" id="AFCU01001566">
    <property type="protein sequence ID" value="EHC82728.1"/>
    <property type="molecule type" value="Genomic_DNA"/>
</dbReference>
<name>G5R5E8_SALSE</name>
<accession>G5R5E8</accession>
<gene>
    <name evidence="1" type="ORF">LTSESEN_4844</name>
</gene>
<dbReference type="BioCyc" id="SENT913082:G120J-70-MONOMER"/>
<organism evidence="1 2">
    <name type="scientific">Salmonella enterica subsp. enterica serovar Senftenberg str. A4-543</name>
    <dbReference type="NCBI Taxonomy" id="913082"/>
    <lineage>
        <taxon>Bacteria</taxon>
        <taxon>Pseudomonadati</taxon>
        <taxon>Pseudomonadota</taxon>
        <taxon>Gammaproteobacteria</taxon>
        <taxon>Enterobacterales</taxon>
        <taxon>Enterobacteriaceae</taxon>
        <taxon>Salmonella</taxon>
    </lineage>
</organism>
<comment type="caution">
    <text evidence="1">The sequence shown here is derived from an EMBL/GenBank/DDBJ whole genome shotgun (WGS) entry which is preliminary data.</text>
</comment>
<protein>
    <submittedName>
        <fullName evidence="1">Uncharacterized protein</fullName>
    </submittedName>
</protein>
<evidence type="ECO:0000313" key="2">
    <source>
        <dbReference type="Proteomes" id="UP000005065"/>
    </source>
</evidence>